<comment type="similarity">
    <text evidence="3 10">Belongs to the ALG6/ALG8 glucosyltransferase family.</text>
</comment>
<dbReference type="FunCoup" id="A5E0J5">
    <property type="interactions" value="921"/>
</dbReference>
<dbReference type="EC" id="2.4.1.-" evidence="10"/>
<feature type="transmembrane region" description="Helical" evidence="10">
    <location>
        <begin position="494"/>
        <end position="510"/>
    </location>
</feature>
<evidence type="ECO:0000256" key="3">
    <source>
        <dbReference type="ARBA" id="ARBA00008715"/>
    </source>
</evidence>
<evidence type="ECO:0000256" key="1">
    <source>
        <dbReference type="ARBA" id="ARBA00004477"/>
    </source>
</evidence>
<evidence type="ECO:0000256" key="9">
    <source>
        <dbReference type="ARBA" id="ARBA00023136"/>
    </source>
</evidence>
<reference evidence="12 13" key="1">
    <citation type="journal article" date="2009" name="Nature">
        <title>Evolution of pathogenicity and sexual reproduction in eight Candida genomes.</title>
        <authorList>
            <person name="Butler G."/>
            <person name="Rasmussen M.D."/>
            <person name="Lin M.F."/>
            <person name="Santos M.A."/>
            <person name="Sakthikumar S."/>
            <person name="Munro C.A."/>
            <person name="Rheinbay E."/>
            <person name="Grabherr M."/>
            <person name="Forche A."/>
            <person name="Reedy J.L."/>
            <person name="Agrafioti I."/>
            <person name="Arnaud M.B."/>
            <person name="Bates S."/>
            <person name="Brown A.J."/>
            <person name="Brunke S."/>
            <person name="Costanzo M.C."/>
            <person name="Fitzpatrick D.A."/>
            <person name="de Groot P.W."/>
            <person name="Harris D."/>
            <person name="Hoyer L.L."/>
            <person name="Hube B."/>
            <person name="Klis F.M."/>
            <person name="Kodira C."/>
            <person name="Lennard N."/>
            <person name="Logue M.E."/>
            <person name="Martin R."/>
            <person name="Neiman A.M."/>
            <person name="Nikolaou E."/>
            <person name="Quail M.A."/>
            <person name="Quinn J."/>
            <person name="Santos M.C."/>
            <person name="Schmitzberger F.F."/>
            <person name="Sherlock G."/>
            <person name="Shah P."/>
            <person name="Silverstein K.A."/>
            <person name="Skrzypek M.S."/>
            <person name="Soll D."/>
            <person name="Staggs R."/>
            <person name="Stansfield I."/>
            <person name="Stumpf M.P."/>
            <person name="Sudbery P.E."/>
            <person name="Srikantha T."/>
            <person name="Zeng Q."/>
            <person name="Berman J."/>
            <person name="Berriman M."/>
            <person name="Heitman J."/>
            <person name="Gow N.A."/>
            <person name="Lorenz M.C."/>
            <person name="Birren B.W."/>
            <person name="Kellis M."/>
            <person name="Cuomo C.A."/>
        </authorList>
    </citation>
    <scope>NUCLEOTIDE SEQUENCE [LARGE SCALE GENOMIC DNA]</scope>
    <source>
        <strain evidence="13">ATCC 11503 / BCRC 21390 / CBS 2605 / JCM 1781 / NBRC 1676 / NRRL YB-4239</strain>
    </source>
</reference>
<feature type="transmembrane region" description="Helical" evidence="10">
    <location>
        <begin position="522"/>
        <end position="540"/>
    </location>
</feature>
<feature type="transmembrane region" description="Helical" evidence="10">
    <location>
        <begin position="552"/>
        <end position="575"/>
    </location>
</feature>
<keyword evidence="13" id="KW-1185">Reference proteome</keyword>
<dbReference type="GeneID" id="5232490"/>
<evidence type="ECO:0000256" key="6">
    <source>
        <dbReference type="ARBA" id="ARBA00022692"/>
    </source>
</evidence>
<evidence type="ECO:0000256" key="2">
    <source>
        <dbReference type="ARBA" id="ARBA00004922"/>
    </source>
</evidence>
<gene>
    <name evidence="12" type="ORF">LELG_03132</name>
</gene>
<feature type="region of interest" description="Disordered" evidence="11">
    <location>
        <begin position="1"/>
        <end position="74"/>
    </location>
</feature>
<proteinExistence type="inferred from homology"/>
<protein>
    <recommendedName>
        <fullName evidence="10">Alpha-1,3-glucosyltransferase</fullName>
        <ecNumber evidence="10">2.4.1.-</ecNumber>
    </recommendedName>
</protein>
<keyword evidence="5 10" id="KW-0808">Transferase</keyword>
<evidence type="ECO:0000256" key="11">
    <source>
        <dbReference type="SAM" id="MobiDB-lite"/>
    </source>
</evidence>
<comment type="subcellular location">
    <subcellularLocation>
        <location evidence="1 10">Endoplasmic reticulum membrane</location>
        <topology evidence="1 10">Multi-pass membrane protein</topology>
    </subcellularLocation>
</comment>
<dbReference type="KEGG" id="lel:PVL30_002622"/>
<feature type="compositionally biased region" description="Low complexity" evidence="11">
    <location>
        <begin position="13"/>
        <end position="50"/>
    </location>
</feature>
<accession>A5E0J5</accession>
<dbReference type="OrthoDB" id="5589195at2759"/>
<dbReference type="GO" id="GO:0042281">
    <property type="term" value="F:dolichyl pyrophosphate Man9GlcNAc2 alpha-1,3-glucosyltransferase activity"/>
    <property type="evidence" value="ECO:0007669"/>
    <property type="project" value="EnsemblFungi"/>
</dbReference>
<dbReference type="OMA" id="FQVPPMH"/>
<comment type="pathway">
    <text evidence="2 10">Protein modification; protein glycosylation.</text>
</comment>
<feature type="compositionally biased region" description="Basic residues" evidence="11">
    <location>
        <begin position="1"/>
        <end position="12"/>
    </location>
</feature>
<keyword evidence="9 10" id="KW-0472">Membrane</keyword>
<evidence type="ECO:0000256" key="8">
    <source>
        <dbReference type="ARBA" id="ARBA00022989"/>
    </source>
</evidence>
<organism evidence="12 13">
    <name type="scientific">Lodderomyces elongisporus (strain ATCC 11503 / CBS 2605 / JCM 1781 / NBRC 1676 / NRRL YB-4239)</name>
    <name type="common">Yeast</name>
    <name type="synonym">Saccharomyces elongisporus</name>
    <dbReference type="NCBI Taxonomy" id="379508"/>
    <lineage>
        <taxon>Eukaryota</taxon>
        <taxon>Fungi</taxon>
        <taxon>Dikarya</taxon>
        <taxon>Ascomycota</taxon>
        <taxon>Saccharomycotina</taxon>
        <taxon>Pichiomycetes</taxon>
        <taxon>Debaryomycetaceae</taxon>
        <taxon>Candida/Lodderomyces clade</taxon>
        <taxon>Lodderomyces</taxon>
    </lineage>
</organism>
<dbReference type="Pfam" id="PF03155">
    <property type="entry name" value="Alg6_Alg8"/>
    <property type="match status" value="1"/>
</dbReference>
<dbReference type="InParanoid" id="A5E0J5"/>
<dbReference type="AlphaFoldDB" id="A5E0J5"/>
<dbReference type="eggNOG" id="KOG2575">
    <property type="taxonomic scope" value="Eukaryota"/>
</dbReference>
<keyword evidence="8 10" id="KW-1133">Transmembrane helix</keyword>
<keyword evidence="7 10" id="KW-0256">Endoplasmic reticulum</keyword>
<dbReference type="GO" id="GO:0018279">
    <property type="term" value="P:protein N-linked glycosylation via asparagine"/>
    <property type="evidence" value="ECO:0007669"/>
    <property type="project" value="EnsemblFungi"/>
</dbReference>
<evidence type="ECO:0000313" key="12">
    <source>
        <dbReference type="EMBL" id="EDK44953.1"/>
    </source>
</evidence>
<dbReference type="PANTHER" id="PTHR12413:SF1">
    <property type="entry name" value="DOLICHYL PYROPHOSPHATE MAN9GLCNAC2 ALPHA-1,3-GLUCOSYLTRANSFERASE"/>
    <property type="match status" value="1"/>
</dbReference>
<evidence type="ECO:0000256" key="4">
    <source>
        <dbReference type="ARBA" id="ARBA00022676"/>
    </source>
</evidence>
<name>A5E0J5_LODEL</name>
<dbReference type="PANTHER" id="PTHR12413">
    <property type="entry name" value="DOLICHYL GLYCOSYLTRANSFERASE"/>
    <property type="match status" value="1"/>
</dbReference>
<keyword evidence="4 10" id="KW-0328">Glycosyltransferase</keyword>
<evidence type="ECO:0000256" key="5">
    <source>
        <dbReference type="ARBA" id="ARBA00022679"/>
    </source>
</evidence>
<evidence type="ECO:0000256" key="10">
    <source>
        <dbReference type="RuleBase" id="RU363110"/>
    </source>
</evidence>
<feature type="transmembrane region" description="Helical" evidence="10">
    <location>
        <begin position="427"/>
        <end position="446"/>
    </location>
</feature>
<dbReference type="GO" id="GO:0005789">
    <property type="term" value="C:endoplasmic reticulum membrane"/>
    <property type="evidence" value="ECO:0007669"/>
    <property type="project" value="UniProtKB-SubCell"/>
</dbReference>
<dbReference type="InterPro" id="IPR004856">
    <property type="entry name" value="Glyco_trans_ALG6/ALG8"/>
</dbReference>
<feature type="transmembrane region" description="Helical" evidence="10">
    <location>
        <begin position="201"/>
        <end position="225"/>
    </location>
</feature>
<evidence type="ECO:0000313" key="13">
    <source>
        <dbReference type="Proteomes" id="UP000001996"/>
    </source>
</evidence>
<dbReference type="Proteomes" id="UP000001996">
    <property type="component" value="Unassembled WGS sequence"/>
</dbReference>
<feature type="transmembrane region" description="Helical" evidence="10">
    <location>
        <begin position="317"/>
        <end position="337"/>
    </location>
</feature>
<feature type="transmembrane region" description="Helical" evidence="10">
    <location>
        <begin position="295"/>
        <end position="311"/>
    </location>
</feature>
<feature type="transmembrane region" description="Helical" evidence="10">
    <location>
        <begin position="263"/>
        <end position="288"/>
    </location>
</feature>
<sequence length="580" mass="66485">MTKSLKLKRKSKSTTPPLASVAPASVAPASGSTPKLHTTANANAKENTTKVIKTRSVSTKRKKEHQPQSVQSSNYKSIFSDSPVYDLLHYFEKAPDQWAARYILILSSLLLRTAVGLGGHSGFGKPPMYGDFEAQRHWMEITNHLPLSQWYFFDLQYWGLDYPPLTAYHSWLLGKIGSFIDYTWFQLNRSRGKETRSLINFMRLTSIASDLALYIPAVLLLANILGKKFHLSRMDQIVVALVIINQPSLVLIDHGHFQYNSVMLGLFLFSVIDLVRGNLVLASIWFISCINFKQMGLYYSVFIFFYILSQLQNLVELIAVGATVVVTQIILVLPFIMTEHPLNSLQQILIRVFPFNRGLFEDKVANFWCTTNVIIKYREFLDSSQLSKLALAATLVSILPINVYIFYKLRKLQKRLESDKDVVNHKAQYLIYGFAYNALSFYLFSYQVHEKSILVPLCPILLLLYINPGDIAIIQWVQNVAVFSMYPLLYKDDLVLQYFVIVLLMNWLLGWKNLVYPTKLCLNNLVIGVVYLAMIVYHIVDAVVLTPARYPDLWVILNTGISFVAFGYFWLWLIYRICKV</sequence>
<dbReference type="STRING" id="379508.A5E0J5"/>
<dbReference type="HOGENOM" id="CLU_008110_2_1_1"/>
<feature type="transmembrane region" description="Helical" evidence="10">
    <location>
        <begin position="386"/>
        <end position="407"/>
    </location>
</feature>
<keyword evidence="6 10" id="KW-0812">Transmembrane</keyword>
<dbReference type="UniPathway" id="UPA00378"/>
<feature type="transmembrane region" description="Helical" evidence="10">
    <location>
        <begin position="453"/>
        <end position="474"/>
    </location>
</feature>
<evidence type="ECO:0000256" key="7">
    <source>
        <dbReference type="ARBA" id="ARBA00022824"/>
    </source>
</evidence>
<dbReference type="EMBL" id="CH981527">
    <property type="protein sequence ID" value="EDK44953.1"/>
    <property type="molecule type" value="Genomic_DNA"/>
</dbReference>
<dbReference type="GO" id="GO:0009060">
    <property type="term" value="P:aerobic respiration"/>
    <property type="evidence" value="ECO:0007669"/>
    <property type="project" value="EnsemblFungi"/>
</dbReference>